<dbReference type="Pfam" id="PF07940">
    <property type="entry name" value="Hepar_II_III_C"/>
    <property type="match status" value="1"/>
</dbReference>
<feature type="non-terminal residue" evidence="7">
    <location>
        <position position="1"/>
    </location>
</feature>
<comment type="subcellular location">
    <subcellularLocation>
        <location evidence="1">Periplasm</location>
    </subcellularLocation>
</comment>
<dbReference type="InterPro" id="IPR008929">
    <property type="entry name" value="Chondroitin_lyas"/>
</dbReference>
<dbReference type="Proteomes" id="UP000886047">
    <property type="component" value="Unassembled WGS sequence"/>
</dbReference>
<dbReference type="PANTHER" id="PTHR39210:SF1">
    <property type="entry name" value="HEPARIN-SULFATE LYASE"/>
    <property type="match status" value="1"/>
</dbReference>
<gene>
    <name evidence="7" type="ORF">ENN90_08020</name>
</gene>
<reference evidence="7" key="1">
    <citation type="journal article" date="2020" name="mSystems">
        <title>Genome- and Community-Level Interaction Insights into Carbon Utilization and Element Cycling Functions of Hydrothermarchaeota in Hydrothermal Sediment.</title>
        <authorList>
            <person name="Zhou Z."/>
            <person name="Liu Y."/>
            <person name="Xu W."/>
            <person name="Pan J."/>
            <person name="Luo Z.H."/>
            <person name="Li M."/>
        </authorList>
    </citation>
    <scope>NUCLEOTIDE SEQUENCE [LARGE SCALE GENOMIC DNA]</scope>
    <source>
        <strain evidence="7">SpSt-1217</strain>
    </source>
</reference>
<evidence type="ECO:0000256" key="3">
    <source>
        <dbReference type="ARBA" id="ARBA00022764"/>
    </source>
</evidence>
<evidence type="ECO:0000313" key="7">
    <source>
        <dbReference type="EMBL" id="HDR51552.1"/>
    </source>
</evidence>
<dbReference type="SUPFAM" id="SSF48230">
    <property type="entry name" value="Chondroitin AC/alginate lyase"/>
    <property type="match status" value="1"/>
</dbReference>
<organism evidence="7">
    <name type="scientific">Mariniphaga anaerophila</name>
    <dbReference type="NCBI Taxonomy" id="1484053"/>
    <lineage>
        <taxon>Bacteria</taxon>
        <taxon>Pseudomonadati</taxon>
        <taxon>Bacteroidota</taxon>
        <taxon>Bacteroidia</taxon>
        <taxon>Marinilabiliales</taxon>
        <taxon>Prolixibacteraceae</taxon>
        <taxon>Mariniphaga</taxon>
    </lineage>
</organism>
<evidence type="ECO:0000259" key="5">
    <source>
        <dbReference type="Pfam" id="PF07940"/>
    </source>
</evidence>
<keyword evidence="3" id="KW-0574">Periplasm</keyword>
<protein>
    <submittedName>
        <fullName evidence="7">Alginate lyase family protein</fullName>
    </submittedName>
</protein>
<evidence type="ECO:0000256" key="1">
    <source>
        <dbReference type="ARBA" id="ARBA00004418"/>
    </source>
</evidence>
<dbReference type="GO" id="GO:0016829">
    <property type="term" value="F:lyase activity"/>
    <property type="evidence" value="ECO:0007669"/>
    <property type="project" value="UniProtKB-KW"/>
</dbReference>
<name>A0A831LHC7_9BACT</name>
<proteinExistence type="predicted"/>
<evidence type="ECO:0000256" key="2">
    <source>
        <dbReference type="ARBA" id="ARBA00022729"/>
    </source>
</evidence>
<dbReference type="InterPro" id="IPR012480">
    <property type="entry name" value="Hepar_II_III_C"/>
</dbReference>
<feature type="domain" description="Heparin-sulfate lyase N-terminal" evidence="6">
    <location>
        <begin position="15"/>
        <end position="346"/>
    </location>
</feature>
<dbReference type="InterPro" id="IPR031680">
    <property type="entry name" value="Hepar_II_III_N"/>
</dbReference>
<sequence>PAVAQPSGETEKLLARLNLSEKGLEKVKQSLDDSENAVRELLNYFKQRNSVNHPINRNLKASSKGNIATEKDFETANNALEHIFVGQPAYPPYFCGDDIDWGTRPVPDNEWVWQLNRMSFWDAMGRVYWHTGDEKYAEAWGEQLIDWTWKNPNDEDHKYAWRSIEAGIRGYRWTGLFQRFIDSPSFTPDVLVAFLNSCHDHAEYLMTKYSTRSNWGLMEAEGMAFIAITFPEFKNAEKWREEAFRRFNNEINIQVYPDGHQRELAIGYHLGCIGWFFRTYELAKMNGIENAFPSSYLERIEKMCEVPMKLCLPNGTNVQFGDAWEGTPGQHKHRFREWADFFGRDDFLYLATDGQEGKKPDSTAYALPFSGLYSMRSGWNQDAVCLVLKCGPDGGGHSQPDNGTFDLYAGGRNLMPDAGSYIYSGDPEGRAWFRQTKVHQTLTLNGGNSKYDPKLLLWQPGENLDILVVENQSYENLAHRRSVFFVDKKYFVIVDEAIGNASGDVGLHFQLAPGSGAALSKTGVAVFNSDYFSVSSNFIEGWNVLVQTTPQSGLELIKEEGWVSFQYTKKEPRPAFCYRLNKGQNQHKIQFVTLVIPFEKEAPKIQIVRSVIESDKMEIEVVENGKEKIIGYKMN</sequence>
<evidence type="ECO:0000259" key="6">
    <source>
        <dbReference type="Pfam" id="PF16889"/>
    </source>
</evidence>
<dbReference type="Pfam" id="PF16889">
    <property type="entry name" value="Hepar_II_III_N"/>
    <property type="match status" value="1"/>
</dbReference>
<dbReference type="Gene3D" id="2.70.98.70">
    <property type="match status" value="1"/>
</dbReference>
<dbReference type="EMBL" id="DSDK01000441">
    <property type="protein sequence ID" value="HDR51552.1"/>
    <property type="molecule type" value="Genomic_DNA"/>
</dbReference>
<feature type="domain" description="Heparinase II/III-like C-terminal" evidence="5">
    <location>
        <begin position="366"/>
        <end position="576"/>
    </location>
</feature>
<dbReference type="AlphaFoldDB" id="A0A831LHC7"/>
<keyword evidence="2" id="KW-0732">Signal</keyword>
<evidence type="ECO:0000256" key="4">
    <source>
        <dbReference type="ARBA" id="ARBA00023239"/>
    </source>
</evidence>
<keyword evidence="4 7" id="KW-0456">Lyase</keyword>
<dbReference type="PANTHER" id="PTHR39210">
    <property type="entry name" value="HEPARIN-SULFATE LYASE"/>
    <property type="match status" value="1"/>
</dbReference>
<accession>A0A831LHC7</accession>
<dbReference type="Gene3D" id="1.50.10.100">
    <property type="entry name" value="Chondroitin AC/alginate lyase"/>
    <property type="match status" value="1"/>
</dbReference>
<comment type="caution">
    <text evidence="7">The sequence shown here is derived from an EMBL/GenBank/DDBJ whole genome shotgun (WGS) entry which is preliminary data.</text>
</comment>
<dbReference type="GO" id="GO:0042597">
    <property type="term" value="C:periplasmic space"/>
    <property type="evidence" value="ECO:0007669"/>
    <property type="project" value="UniProtKB-SubCell"/>
</dbReference>